<dbReference type="PANTHER" id="PTHR33395:SF22">
    <property type="entry name" value="REVERSE TRANSCRIPTASE DOMAIN-CONTAINING PROTEIN"/>
    <property type="match status" value="1"/>
</dbReference>
<name>A0AAD9MVX0_9ANNE</name>
<dbReference type="PANTHER" id="PTHR33395">
    <property type="entry name" value="TRANSCRIPTASE, PUTATIVE-RELATED-RELATED"/>
    <property type="match status" value="1"/>
</dbReference>
<evidence type="ECO:0000313" key="2">
    <source>
        <dbReference type="Proteomes" id="UP001208570"/>
    </source>
</evidence>
<dbReference type="EMBL" id="JAODUP010000716">
    <property type="protein sequence ID" value="KAK2144954.1"/>
    <property type="molecule type" value="Genomic_DNA"/>
</dbReference>
<keyword evidence="2" id="KW-1185">Reference proteome</keyword>
<sequence>MEKTEVLNTLFASVFTQENLQQVPKLSDRKYSHTIEGLDITCLDVETAPTKLKPDKSPGPDQIHPRILKECYRAIRIPLTLIFRKSLKEGQVPSHWKEAHLTPIHKKGRKKQPNNYRPVSLTSIVRKPMERLIRNKTMNHMDENKLFTDSQYGFRNKRSTVLQLLKVIDHWTELLDEGNCLDVLY</sequence>
<gene>
    <name evidence="1" type="ORF">LSH36_716g01005</name>
</gene>
<organism evidence="1 2">
    <name type="scientific">Paralvinella palmiformis</name>
    <dbReference type="NCBI Taxonomy" id="53620"/>
    <lineage>
        <taxon>Eukaryota</taxon>
        <taxon>Metazoa</taxon>
        <taxon>Spiralia</taxon>
        <taxon>Lophotrochozoa</taxon>
        <taxon>Annelida</taxon>
        <taxon>Polychaeta</taxon>
        <taxon>Sedentaria</taxon>
        <taxon>Canalipalpata</taxon>
        <taxon>Terebellida</taxon>
        <taxon>Terebelliformia</taxon>
        <taxon>Alvinellidae</taxon>
        <taxon>Paralvinella</taxon>
    </lineage>
</organism>
<protein>
    <recommendedName>
        <fullName evidence="3">Reverse transcriptase domain-containing protein</fullName>
    </recommendedName>
</protein>
<comment type="caution">
    <text evidence="1">The sequence shown here is derived from an EMBL/GenBank/DDBJ whole genome shotgun (WGS) entry which is preliminary data.</text>
</comment>
<reference evidence="1" key="1">
    <citation type="journal article" date="2023" name="Mol. Biol. Evol.">
        <title>Third-Generation Sequencing Reveals the Adaptive Role of the Epigenome in Three Deep-Sea Polychaetes.</title>
        <authorList>
            <person name="Perez M."/>
            <person name="Aroh O."/>
            <person name="Sun Y."/>
            <person name="Lan Y."/>
            <person name="Juniper S.K."/>
            <person name="Young C.R."/>
            <person name="Angers B."/>
            <person name="Qian P.Y."/>
        </authorList>
    </citation>
    <scope>NUCLEOTIDE SEQUENCE</scope>
    <source>
        <strain evidence="1">P08H-3</strain>
    </source>
</reference>
<dbReference type="Proteomes" id="UP001208570">
    <property type="component" value="Unassembled WGS sequence"/>
</dbReference>
<dbReference type="AlphaFoldDB" id="A0AAD9MVX0"/>
<evidence type="ECO:0008006" key="3">
    <source>
        <dbReference type="Google" id="ProtNLM"/>
    </source>
</evidence>
<evidence type="ECO:0000313" key="1">
    <source>
        <dbReference type="EMBL" id="KAK2144954.1"/>
    </source>
</evidence>
<accession>A0AAD9MVX0</accession>
<proteinExistence type="predicted"/>